<sequence>MLYLGEDASVRLTEENDRPKREKSNAAGKQFGQLLSVGDCFYHSWQRNKSVHQYTSNHEQPVYVNRENCSYACLNEDHERHVVEVTRTFLSRV</sequence>
<proteinExistence type="predicted"/>
<evidence type="ECO:0000313" key="3">
    <source>
        <dbReference type="Proteomes" id="UP000053105"/>
    </source>
</evidence>
<reference evidence="2 3" key="1">
    <citation type="submission" date="2015-07" db="EMBL/GenBank/DDBJ databases">
        <title>The genome of Melipona quadrifasciata.</title>
        <authorList>
            <person name="Pan H."/>
            <person name="Kapheim K."/>
        </authorList>
    </citation>
    <scope>NUCLEOTIDE SEQUENCE [LARGE SCALE GENOMIC DNA]</scope>
    <source>
        <strain evidence="2">0111107301</strain>
        <tissue evidence="2">Whole body</tissue>
    </source>
</reference>
<evidence type="ECO:0000313" key="2">
    <source>
        <dbReference type="EMBL" id="KOX70986.1"/>
    </source>
</evidence>
<feature type="region of interest" description="Disordered" evidence="1">
    <location>
        <begin position="1"/>
        <end position="26"/>
    </location>
</feature>
<dbReference type="EMBL" id="KQ435848">
    <property type="protein sequence ID" value="KOX70986.1"/>
    <property type="molecule type" value="Genomic_DNA"/>
</dbReference>
<keyword evidence="3" id="KW-1185">Reference proteome</keyword>
<feature type="compositionally biased region" description="Basic and acidic residues" evidence="1">
    <location>
        <begin position="8"/>
        <end position="24"/>
    </location>
</feature>
<gene>
    <name evidence="2" type="ORF">WN51_03527</name>
</gene>
<organism evidence="2 3">
    <name type="scientific">Melipona quadrifasciata</name>
    <dbReference type="NCBI Taxonomy" id="166423"/>
    <lineage>
        <taxon>Eukaryota</taxon>
        <taxon>Metazoa</taxon>
        <taxon>Ecdysozoa</taxon>
        <taxon>Arthropoda</taxon>
        <taxon>Hexapoda</taxon>
        <taxon>Insecta</taxon>
        <taxon>Pterygota</taxon>
        <taxon>Neoptera</taxon>
        <taxon>Endopterygota</taxon>
        <taxon>Hymenoptera</taxon>
        <taxon>Apocrita</taxon>
        <taxon>Aculeata</taxon>
        <taxon>Apoidea</taxon>
        <taxon>Anthophila</taxon>
        <taxon>Apidae</taxon>
        <taxon>Melipona</taxon>
    </lineage>
</organism>
<dbReference type="AlphaFoldDB" id="A0A0M8ZVQ1"/>
<name>A0A0M8ZVQ1_9HYME</name>
<dbReference type="Proteomes" id="UP000053105">
    <property type="component" value="Unassembled WGS sequence"/>
</dbReference>
<accession>A0A0M8ZVQ1</accession>
<evidence type="ECO:0000256" key="1">
    <source>
        <dbReference type="SAM" id="MobiDB-lite"/>
    </source>
</evidence>
<protein>
    <submittedName>
        <fullName evidence="2">Uncharacterized protein</fullName>
    </submittedName>
</protein>